<organism evidence="1 2">
    <name type="scientific">Streptomyces cylindrosporus</name>
    <dbReference type="NCBI Taxonomy" id="2927583"/>
    <lineage>
        <taxon>Bacteria</taxon>
        <taxon>Bacillati</taxon>
        <taxon>Actinomycetota</taxon>
        <taxon>Actinomycetes</taxon>
        <taxon>Kitasatosporales</taxon>
        <taxon>Streptomycetaceae</taxon>
        <taxon>Streptomyces</taxon>
    </lineage>
</organism>
<dbReference type="Proteomes" id="UP001165269">
    <property type="component" value="Unassembled WGS sequence"/>
</dbReference>
<dbReference type="EMBL" id="JALDAY010000004">
    <property type="protein sequence ID" value="MCI3272557.1"/>
    <property type="molecule type" value="Genomic_DNA"/>
</dbReference>
<evidence type="ECO:0000313" key="2">
    <source>
        <dbReference type="Proteomes" id="UP001165269"/>
    </source>
</evidence>
<comment type="caution">
    <text evidence="1">The sequence shown here is derived from an EMBL/GenBank/DDBJ whole genome shotgun (WGS) entry which is preliminary data.</text>
</comment>
<sequence length="109" mass="12098">MKMSDDDRRVDPVEIIARVGGVNPDFGGKSRAFEVWIHLANKAGWEVSSIQADTERAETTCGTLAIEGISYRVHYGPRVRRSLIDETGIQVKIRDVLAYAAWAEPIALI</sequence>
<proteinExistence type="predicted"/>
<accession>A0ABS9Y5Q7</accession>
<name>A0ABS9Y5Q7_9ACTN</name>
<reference evidence="1" key="1">
    <citation type="submission" date="2022-03" db="EMBL/GenBank/DDBJ databases">
        <title>Streptomyces 7R015 and 7R016 isolated from Barleria lupulina in Thailand.</title>
        <authorList>
            <person name="Kanchanasin P."/>
            <person name="Phongsopitanun W."/>
            <person name="Tanasupawat S."/>
        </authorList>
    </citation>
    <scope>NUCLEOTIDE SEQUENCE</scope>
    <source>
        <strain evidence="1">7R015</strain>
    </source>
</reference>
<protein>
    <submittedName>
        <fullName evidence="1">Uncharacterized protein</fullName>
    </submittedName>
</protein>
<evidence type="ECO:0000313" key="1">
    <source>
        <dbReference type="EMBL" id="MCI3272557.1"/>
    </source>
</evidence>
<gene>
    <name evidence="1" type="ORF">MQP27_15720</name>
</gene>
<dbReference type="RefSeq" id="WP_242765751.1">
    <property type="nucleotide sequence ID" value="NZ_JALDAY010000004.1"/>
</dbReference>
<keyword evidence="2" id="KW-1185">Reference proteome</keyword>